<evidence type="ECO:0000313" key="3">
    <source>
        <dbReference type="Proteomes" id="UP000019277"/>
    </source>
</evidence>
<organism evidence="2 3">
    <name type="scientific">Actinokineospora spheciospongiae</name>
    <dbReference type="NCBI Taxonomy" id="909613"/>
    <lineage>
        <taxon>Bacteria</taxon>
        <taxon>Bacillati</taxon>
        <taxon>Actinomycetota</taxon>
        <taxon>Actinomycetes</taxon>
        <taxon>Pseudonocardiales</taxon>
        <taxon>Pseudonocardiaceae</taxon>
        <taxon>Actinokineospora</taxon>
    </lineage>
</organism>
<sequence>MFSHPSILPTATRSGAAEHGEVRGLPHARQRAGGRPATRPLSWS</sequence>
<keyword evidence="3" id="KW-1185">Reference proteome</keyword>
<reference evidence="2 3" key="1">
    <citation type="journal article" date="2014" name="Genome Announc.">
        <title>Draft Genome Sequence of the Antitrypanosomally Active Sponge-Associated Bacterium Actinokineospora sp. Strain EG49.</title>
        <authorList>
            <person name="Harjes J."/>
            <person name="Ryu T."/>
            <person name="Abdelmohsen U.R."/>
            <person name="Moitinho-Silva L."/>
            <person name="Horn H."/>
            <person name="Ravasi T."/>
            <person name="Hentschel U."/>
        </authorList>
    </citation>
    <scope>NUCLEOTIDE SEQUENCE [LARGE SCALE GENOMIC DNA]</scope>
    <source>
        <strain evidence="2 3">EG49</strain>
    </source>
</reference>
<dbReference type="Proteomes" id="UP000019277">
    <property type="component" value="Unassembled WGS sequence"/>
</dbReference>
<accession>W7IYA9</accession>
<protein>
    <submittedName>
        <fullName evidence="2">Uncharacterized protein</fullName>
    </submittedName>
</protein>
<name>W7IYA9_9PSEU</name>
<comment type="caution">
    <text evidence="2">The sequence shown here is derived from an EMBL/GenBank/DDBJ whole genome shotgun (WGS) entry which is preliminary data.</text>
</comment>
<gene>
    <name evidence="2" type="ORF">UO65_5706</name>
</gene>
<feature type="region of interest" description="Disordered" evidence="1">
    <location>
        <begin position="1"/>
        <end position="44"/>
    </location>
</feature>
<evidence type="ECO:0000256" key="1">
    <source>
        <dbReference type="SAM" id="MobiDB-lite"/>
    </source>
</evidence>
<dbReference type="EMBL" id="AYXG01000222">
    <property type="protein sequence ID" value="EWC59039.1"/>
    <property type="molecule type" value="Genomic_DNA"/>
</dbReference>
<dbReference type="AlphaFoldDB" id="W7IYA9"/>
<evidence type="ECO:0000313" key="2">
    <source>
        <dbReference type="EMBL" id="EWC59039.1"/>
    </source>
</evidence>
<proteinExistence type="predicted"/>